<proteinExistence type="predicted"/>
<dbReference type="GO" id="GO:0036064">
    <property type="term" value="C:ciliary basal body"/>
    <property type="evidence" value="ECO:0007669"/>
    <property type="project" value="TreeGrafter"/>
</dbReference>
<dbReference type="GO" id="GO:0015631">
    <property type="term" value="F:tubulin binding"/>
    <property type="evidence" value="ECO:0007669"/>
    <property type="project" value="TreeGrafter"/>
</dbReference>
<keyword evidence="1" id="KW-0436">Ligase</keyword>
<evidence type="ECO:0000256" key="3">
    <source>
        <dbReference type="ARBA" id="ARBA00022840"/>
    </source>
</evidence>
<evidence type="ECO:0000256" key="2">
    <source>
        <dbReference type="ARBA" id="ARBA00022741"/>
    </source>
</evidence>
<reference evidence="4" key="1">
    <citation type="submission" date="2023-07" db="EMBL/GenBank/DDBJ databases">
        <authorList>
            <consortium name="AG Swart"/>
            <person name="Singh M."/>
            <person name="Singh A."/>
            <person name="Seah K."/>
            <person name="Emmerich C."/>
        </authorList>
    </citation>
    <scope>NUCLEOTIDE SEQUENCE</scope>
    <source>
        <strain evidence="4">DP1</strain>
    </source>
</reference>
<dbReference type="PANTHER" id="PTHR12241">
    <property type="entry name" value="TUBULIN POLYGLUTAMYLASE"/>
    <property type="match status" value="1"/>
</dbReference>
<sequence length="526" mass="60996">MESTEDESKIEDTIQPFLKVKKMLPKKTILINTKNSGSAGVLLEEVIASNDWKETRSDCKGNIIWAGNVRYETVLPILTTKKKVAYSKIPELKVIAHKSDLAIVMNYMQQFYPDEFNFVPRTFVCPRDEETVRKLMRKEKNKTWICKPSKGSQGNGLQLINNIWEISDSLKEEFIIQDYIEKPLLVEKKKFDLRLYIVLYGVEPMHAYLCEEGMTRFCTVDYKPPNKANRFNEFMHLSNYSINKHSDQFIRDDEGESSTKRKLSSIFNSIERSFPEGEEIVERIKNNIKEVCRKTVIAIHPDIVHNLEVEFKSVENIKSALFQVIGVDIMIDSKYNAWLLEINNSPSLNVMYEPDFMNPEEKQISQIDMDIKKPMISDAFQLAQMFAKNRNALNDIEEHNSLFKIYSDSVFFPKTDYHVQHNCKIIFNALTGLKGRSSLTSGQFGKLYLLSEYIKESDIQKTDFTLVFSSLVGRFKSVMTLTDFKNGMFKLFSKYKRAPRGRGSEESLESLFPEFLQKIVEDLDLD</sequence>
<evidence type="ECO:0000313" key="5">
    <source>
        <dbReference type="Proteomes" id="UP001295684"/>
    </source>
</evidence>
<evidence type="ECO:0000256" key="1">
    <source>
        <dbReference type="ARBA" id="ARBA00022598"/>
    </source>
</evidence>
<gene>
    <name evidence="4" type="ORF">ECRASSUSDP1_LOCUS4845</name>
</gene>
<protein>
    <recommendedName>
        <fullName evidence="6">Tubulin-tyrosine ligase family protein</fullName>
    </recommendedName>
</protein>
<dbReference type="EMBL" id="CAMPGE010004662">
    <property type="protein sequence ID" value="CAI2363509.1"/>
    <property type="molecule type" value="Genomic_DNA"/>
</dbReference>
<dbReference type="InterPro" id="IPR004344">
    <property type="entry name" value="TTL/TTLL_fam"/>
</dbReference>
<evidence type="ECO:0000313" key="4">
    <source>
        <dbReference type="EMBL" id="CAI2363509.1"/>
    </source>
</evidence>
<name>A0AAD1X7A3_EUPCR</name>
<dbReference type="SUPFAM" id="SSF56059">
    <property type="entry name" value="Glutathione synthetase ATP-binding domain-like"/>
    <property type="match status" value="1"/>
</dbReference>
<dbReference type="GO" id="GO:0070740">
    <property type="term" value="F:tubulin-glutamic acid ligase activity"/>
    <property type="evidence" value="ECO:0007669"/>
    <property type="project" value="TreeGrafter"/>
</dbReference>
<dbReference type="PROSITE" id="PS51221">
    <property type="entry name" value="TTL"/>
    <property type="match status" value="1"/>
</dbReference>
<dbReference type="Proteomes" id="UP001295684">
    <property type="component" value="Unassembled WGS sequence"/>
</dbReference>
<dbReference type="GO" id="GO:0000226">
    <property type="term" value="P:microtubule cytoskeleton organization"/>
    <property type="evidence" value="ECO:0007669"/>
    <property type="project" value="TreeGrafter"/>
</dbReference>
<dbReference type="PANTHER" id="PTHR12241:SF154">
    <property type="entry name" value="TUBULIN POLYGLUTAMYLASE TTLL11"/>
    <property type="match status" value="1"/>
</dbReference>
<keyword evidence="5" id="KW-1185">Reference proteome</keyword>
<dbReference type="Pfam" id="PF03133">
    <property type="entry name" value="TTL"/>
    <property type="match status" value="1"/>
</dbReference>
<dbReference type="Gene3D" id="3.30.470.20">
    <property type="entry name" value="ATP-grasp fold, B domain"/>
    <property type="match status" value="1"/>
</dbReference>
<comment type="caution">
    <text evidence="4">The sequence shown here is derived from an EMBL/GenBank/DDBJ whole genome shotgun (WGS) entry which is preliminary data.</text>
</comment>
<organism evidence="4 5">
    <name type="scientific">Euplotes crassus</name>
    <dbReference type="NCBI Taxonomy" id="5936"/>
    <lineage>
        <taxon>Eukaryota</taxon>
        <taxon>Sar</taxon>
        <taxon>Alveolata</taxon>
        <taxon>Ciliophora</taxon>
        <taxon>Intramacronucleata</taxon>
        <taxon>Spirotrichea</taxon>
        <taxon>Hypotrichia</taxon>
        <taxon>Euplotida</taxon>
        <taxon>Euplotidae</taxon>
        <taxon>Moneuplotes</taxon>
    </lineage>
</organism>
<dbReference type="AlphaFoldDB" id="A0AAD1X7A3"/>
<keyword evidence="3" id="KW-0067">ATP-binding</keyword>
<keyword evidence="2" id="KW-0547">Nucleotide-binding</keyword>
<evidence type="ECO:0008006" key="6">
    <source>
        <dbReference type="Google" id="ProtNLM"/>
    </source>
</evidence>
<accession>A0AAD1X7A3</accession>
<dbReference type="GO" id="GO:0005524">
    <property type="term" value="F:ATP binding"/>
    <property type="evidence" value="ECO:0007669"/>
    <property type="project" value="UniProtKB-KW"/>
</dbReference>